<gene>
    <name evidence="7" type="ORF">K450DRAFT_240407</name>
</gene>
<dbReference type="PROSITE" id="PS51635">
    <property type="entry name" value="PNPLA"/>
    <property type="match status" value="1"/>
</dbReference>
<name>A0AAD5EAM1_UMBRA</name>
<comment type="caution">
    <text evidence="4">Lacks conserved residue(s) required for the propagation of feature annotation.</text>
</comment>
<feature type="active site" description="Proton acceptor" evidence="4">
    <location>
        <position position="422"/>
    </location>
</feature>
<feature type="domain" description="PNPLA" evidence="6">
    <location>
        <begin position="240"/>
        <end position="435"/>
    </location>
</feature>
<dbReference type="GO" id="GO:0016042">
    <property type="term" value="P:lipid catabolic process"/>
    <property type="evidence" value="ECO:0007669"/>
    <property type="project" value="UniProtKB-UniRule"/>
</dbReference>
<comment type="caution">
    <text evidence="7">The sequence shown here is derived from an EMBL/GenBank/DDBJ whole genome shotgun (WGS) entry which is preliminary data.</text>
</comment>
<evidence type="ECO:0000259" key="6">
    <source>
        <dbReference type="PROSITE" id="PS51635"/>
    </source>
</evidence>
<dbReference type="PANTHER" id="PTHR14226:SF10">
    <property type="entry name" value="TRIACYLGLYCEROL LIPASE 4-RELATED"/>
    <property type="match status" value="1"/>
</dbReference>
<reference evidence="7" key="1">
    <citation type="submission" date="2021-06" db="EMBL/GenBank/DDBJ databases">
        <authorList>
            <consortium name="DOE Joint Genome Institute"/>
            <person name="Mondo S.J."/>
            <person name="Amses K.R."/>
            <person name="Simmons D.R."/>
            <person name="Longcore J.E."/>
            <person name="Seto K."/>
            <person name="Alves G.H."/>
            <person name="Bonds A.E."/>
            <person name="Quandt C.A."/>
            <person name="Davis W.J."/>
            <person name="Chang Y."/>
            <person name="Letcher P.M."/>
            <person name="Powell M.J."/>
            <person name="Kuo A."/>
            <person name="Labutti K."/>
            <person name="Pangilinan J."/>
            <person name="Andreopoulos W."/>
            <person name="Tritt A."/>
            <person name="Riley R."/>
            <person name="Hundley H."/>
            <person name="Johnson J."/>
            <person name="Lipzen A."/>
            <person name="Barry K."/>
            <person name="Berbee M.L."/>
            <person name="Buchler N.E."/>
            <person name="Grigoriev I.V."/>
            <person name="Spatafora J.W."/>
            <person name="Stajich J.E."/>
            <person name="James T.Y."/>
        </authorList>
    </citation>
    <scope>NUCLEOTIDE SEQUENCE</scope>
    <source>
        <strain evidence="7">AG</strain>
    </source>
</reference>
<evidence type="ECO:0000256" key="4">
    <source>
        <dbReference type="PROSITE-ProRule" id="PRU01161"/>
    </source>
</evidence>
<evidence type="ECO:0000256" key="3">
    <source>
        <dbReference type="ARBA" id="ARBA00023098"/>
    </source>
</evidence>
<feature type="short sequence motif" description="GXSXG" evidence="4">
    <location>
        <begin position="271"/>
        <end position="275"/>
    </location>
</feature>
<dbReference type="EMBL" id="MU620917">
    <property type="protein sequence ID" value="KAI8579807.1"/>
    <property type="molecule type" value="Genomic_DNA"/>
</dbReference>
<feature type="region of interest" description="Disordered" evidence="5">
    <location>
        <begin position="624"/>
        <end position="659"/>
    </location>
</feature>
<evidence type="ECO:0000256" key="1">
    <source>
        <dbReference type="ARBA" id="ARBA00022801"/>
    </source>
</evidence>
<evidence type="ECO:0000256" key="2">
    <source>
        <dbReference type="ARBA" id="ARBA00022963"/>
    </source>
</evidence>
<keyword evidence="2 4" id="KW-0442">Lipid degradation</keyword>
<protein>
    <recommendedName>
        <fullName evidence="6">PNPLA domain-containing protein</fullName>
    </recommendedName>
</protein>
<keyword evidence="8" id="KW-1185">Reference proteome</keyword>
<dbReference type="Pfam" id="PF11815">
    <property type="entry name" value="DUF3336"/>
    <property type="match status" value="1"/>
</dbReference>
<dbReference type="GO" id="GO:0006641">
    <property type="term" value="P:triglyceride metabolic process"/>
    <property type="evidence" value="ECO:0007669"/>
    <property type="project" value="UniProtKB-ARBA"/>
</dbReference>
<keyword evidence="1 4" id="KW-0378">Hydrolase</keyword>
<feature type="active site" description="Nucleophile" evidence="4">
    <location>
        <position position="273"/>
    </location>
</feature>
<keyword evidence="3 4" id="KW-0443">Lipid metabolism</keyword>
<dbReference type="PANTHER" id="PTHR14226">
    <property type="entry name" value="NEUROPATHY TARGET ESTERASE/SWISS CHEESE D.MELANOGASTER"/>
    <property type="match status" value="1"/>
</dbReference>
<dbReference type="Pfam" id="PF01734">
    <property type="entry name" value="Patatin"/>
    <property type="match status" value="1"/>
</dbReference>
<dbReference type="RefSeq" id="XP_051444811.1">
    <property type="nucleotide sequence ID" value="XM_051588928.1"/>
</dbReference>
<dbReference type="InterPro" id="IPR021771">
    <property type="entry name" value="Triacylglycerol_lipase_N"/>
</dbReference>
<sequence>MTEINCQPLLPLLLCKTRLVSVQMSLILSTLTEKETIKRHLNDSAIVDKNSMAMVAWPNSMSPLIQSARSISKDVASYWSEKLYRSLIKPSDPTVYYKHLLTVATNYDQWAEAATILDQLEGLEDWKKDPKSDVYDWELLQTRLEQLRNVRASNDQLSMIFALRTSLARNLGDMGCSKLYSYTNIGTKDLISEYIDEVVTQLNWICDEPATIIEDGKVFDLKAKYDFFLNIRQSFGRTSLLLSGGGTLGLNHIGVIKCLYEAKLLPRIISGASSGSIMAALLCTRTEEEIPQLFDPLSVKLDVFERDGQPDTPLMRLERMLRYGTLYDVDILTDAMQANLGDLTFQEAFNRTRWILNITVSSSTLYDMPRLLNYLTAPNVLIWSAVAASCAVPLVYGSTQLYAKDASGKIIPWNPTGQLYIDGSVENDLPMNKLSELFNVNHFIVCQVNPHVIPFLQTSLTTTKGKQFASFCMSMARGELQHRCTQLTELGVMPSLFYKLQAIMSQRYSGDITIVPEIGYSEFLKVLSNPTPQSVMEAMIRGEKATWPKMSIIRNHLQIELTIDAIIYRMRLRRVLEEDRQHLKPDPESDLIANILMQSLDDDRDRRARPNHNLSPTQVPRYIDGIRSSRSTPNMAIEHKRSTRSGHLSLAMTKTDRRR</sequence>
<dbReference type="Gene3D" id="3.40.1090.10">
    <property type="entry name" value="Cytosolic phospholipase A2 catalytic domain"/>
    <property type="match status" value="2"/>
</dbReference>
<proteinExistence type="predicted"/>
<reference evidence="7" key="2">
    <citation type="journal article" date="2022" name="Proc. Natl. Acad. Sci. U.S.A.">
        <title>Diploid-dominant life cycles characterize the early evolution of Fungi.</title>
        <authorList>
            <person name="Amses K.R."/>
            <person name="Simmons D.R."/>
            <person name="Longcore J.E."/>
            <person name="Mondo S.J."/>
            <person name="Seto K."/>
            <person name="Jeronimo G.H."/>
            <person name="Bonds A.E."/>
            <person name="Quandt C.A."/>
            <person name="Davis W.J."/>
            <person name="Chang Y."/>
            <person name="Federici B.A."/>
            <person name="Kuo A."/>
            <person name="LaButti K."/>
            <person name="Pangilinan J."/>
            <person name="Andreopoulos W."/>
            <person name="Tritt A."/>
            <person name="Riley R."/>
            <person name="Hundley H."/>
            <person name="Johnson J."/>
            <person name="Lipzen A."/>
            <person name="Barry K."/>
            <person name="Lang B.F."/>
            <person name="Cuomo C.A."/>
            <person name="Buchler N.E."/>
            <person name="Grigoriev I.V."/>
            <person name="Spatafora J.W."/>
            <person name="Stajich J.E."/>
            <person name="James T.Y."/>
        </authorList>
    </citation>
    <scope>NUCLEOTIDE SEQUENCE</scope>
    <source>
        <strain evidence="7">AG</strain>
    </source>
</reference>
<organism evidence="7 8">
    <name type="scientific">Umbelopsis ramanniana AG</name>
    <dbReference type="NCBI Taxonomy" id="1314678"/>
    <lineage>
        <taxon>Eukaryota</taxon>
        <taxon>Fungi</taxon>
        <taxon>Fungi incertae sedis</taxon>
        <taxon>Mucoromycota</taxon>
        <taxon>Mucoromycotina</taxon>
        <taxon>Umbelopsidomycetes</taxon>
        <taxon>Umbelopsidales</taxon>
        <taxon>Umbelopsidaceae</taxon>
        <taxon>Umbelopsis</taxon>
    </lineage>
</organism>
<dbReference type="GeneID" id="75914273"/>
<dbReference type="Proteomes" id="UP001206595">
    <property type="component" value="Unassembled WGS sequence"/>
</dbReference>
<dbReference type="InterPro" id="IPR016035">
    <property type="entry name" value="Acyl_Trfase/lysoPLipase"/>
</dbReference>
<dbReference type="SUPFAM" id="SSF52151">
    <property type="entry name" value="FabD/lysophospholipase-like"/>
    <property type="match status" value="1"/>
</dbReference>
<dbReference type="InterPro" id="IPR050301">
    <property type="entry name" value="NTE"/>
</dbReference>
<dbReference type="GO" id="GO:0004806">
    <property type="term" value="F:triacylglycerol lipase activity"/>
    <property type="evidence" value="ECO:0007669"/>
    <property type="project" value="InterPro"/>
</dbReference>
<feature type="short sequence motif" description="GXGXXG" evidence="4">
    <location>
        <begin position="244"/>
        <end position="249"/>
    </location>
</feature>
<accession>A0AAD5EAM1</accession>
<dbReference type="AlphaFoldDB" id="A0AAD5EAM1"/>
<dbReference type="InterPro" id="IPR002641">
    <property type="entry name" value="PNPLA_dom"/>
</dbReference>
<evidence type="ECO:0000313" key="8">
    <source>
        <dbReference type="Proteomes" id="UP001206595"/>
    </source>
</evidence>
<evidence type="ECO:0000313" key="7">
    <source>
        <dbReference type="EMBL" id="KAI8579807.1"/>
    </source>
</evidence>
<evidence type="ECO:0000256" key="5">
    <source>
        <dbReference type="SAM" id="MobiDB-lite"/>
    </source>
</evidence>